<dbReference type="EMBL" id="PJNI01000007">
    <property type="protein sequence ID" value="PKR80881.1"/>
    <property type="molecule type" value="Genomic_DNA"/>
</dbReference>
<dbReference type="InterPro" id="IPR019861">
    <property type="entry name" value="PorP/SprF_Bacteroidetes"/>
</dbReference>
<protein>
    <recommendedName>
        <fullName evidence="4">Type IX secretion system membrane protein PorP/SprF</fullName>
    </recommendedName>
</protein>
<accession>A0A2I0R2S6</accession>
<feature type="signal peptide" evidence="1">
    <location>
        <begin position="1"/>
        <end position="26"/>
    </location>
</feature>
<dbReference type="AlphaFoldDB" id="A0A2I0R2S6"/>
<name>A0A2I0R2S6_9FLAO</name>
<keyword evidence="3" id="KW-1185">Reference proteome</keyword>
<dbReference type="OrthoDB" id="1114455at2"/>
<evidence type="ECO:0008006" key="4">
    <source>
        <dbReference type="Google" id="ProtNLM"/>
    </source>
</evidence>
<dbReference type="RefSeq" id="WP_101334263.1">
    <property type="nucleotide sequence ID" value="NZ_PJNI01000007.1"/>
</dbReference>
<dbReference type="Pfam" id="PF11751">
    <property type="entry name" value="PorP_SprF"/>
    <property type="match status" value="1"/>
</dbReference>
<feature type="chain" id="PRO_5014113936" description="Type IX secretion system membrane protein PorP/SprF" evidence="1">
    <location>
        <begin position="27"/>
        <end position="311"/>
    </location>
</feature>
<reference evidence="2 3" key="1">
    <citation type="submission" date="2017-12" db="EMBL/GenBank/DDBJ databases">
        <title>The draft genome sequence of Brumimicrobium saltpan LHR20.</title>
        <authorList>
            <person name="Do Z.-J."/>
            <person name="Luo H.-R."/>
        </authorList>
    </citation>
    <scope>NUCLEOTIDE SEQUENCE [LARGE SCALE GENOMIC DNA]</scope>
    <source>
        <strain evidence="2 3">LHR20</strain>
    </source>
</reference>
<keyword evidence="1" id="KW-0732">Signal</keyword>
<comment type="caution">
    <text evidence="2">The sequence shown here is derived from an EMBL/GenBank/DDBJ whole genome shotgun (WGS) entry which is preliminary data.</text>
</comment>
<proteinExistence type="predicted"/>
<sequence>MKLTTHIAAACLMLVTTFLGSIQAFGQQDEQLSLYNYNPLYYNPAYAGSRSALSIVSMARFQWINFEGAPSTQFVSVHTPVIGRSLGMGLTMVNDQVGARKRTAIYYNASSGIRLNNNNDRLAFGLSVGMDIMSFDFNDLPVHDISDPFYGQSISTTKINAGAGLYYYNDQFYVGVSSPRLFEPKTEGADEVLATLSKRHFFISAGKVFNLNSVVKFKPTTLVKITPNSPLTFDVNANFLLYERLWIGGLYRFHEAVGINFVYNFNDFIHLGYGYDFAINRLMKHQSGSHEVLLQIDIQSKRNLFTSPRYF</sequence>
<organism evidence="2 3">
    <name type="scientific">Brumimicrobium salinarum</name>
    <dbReference type="NCBI Taxonomy" id="2058658"/>
    <lineage>
        <taxon>Bacteria</taxon>
        <taxon>Pseudomonadati</taxon>
        <taxon>Bacteroidota</taxon>
        <taxon>Flavobacteriia</taxon>
        <taxon>Flavobacteriales</taxon>
        <taxon>Crocinitomicaceae</taxon>
        <taxon>Brumimicrobium</taxon>
    </lineage>
</organism>
<evidence type="ECO:0000313" key="3">
    <source>
        <dbReference type="Proteomes" id="UP000236654"/>
    </source>
</evidence>
<dbReference type="NCBIfam" id="TIGR03519">
    <property type="entry name" value="T9SS_PorP_fam"/>
    <property type="match status" value="1"/>
</dbReference>
<evidence type="ECO:0000256" key="1">
    <source>
        <dbReference type="SAM" id="SignalP"/>
    </source>
</evidence>
<evidence type="ECO:0000313" key="2">
    <source>
        <dbReference type="EMBL" id="PKR80881.1"/>
    </source>
</evidence>
<dbReference type="Proteomes" id="UP000236654">
    <property type="component" value="Unassembled WGS sequence"/>
</dbReference>
<gene>
    <name evidence="2" type="ORF">CW751_06845</name>
</gene>